<dbReference type="KEGG" id="ker:91102763"/>
<sequence length="315" mass="35995">MSTSIQDNTQSGETQPIEVVTKDGMRLISPSTAPPEDTSITHTDPYETKPARSFYNFDQIRQGMDNAPLNEAHLPPSEKAWSYFADEGRSKTLRHGFTDFVDSAHNKESTQKKKTVDILRSGRRGEGENSDIDQVMFRWGSRGARRILTEDDQSWNFEVDMGEELEYPRTRLISTRDATLSLPNFTGQGLDYRMSHHLPTCLAQASSRDVLTKFRYHLCTQTIRLTDVDRWLEESMVEHLPKIFQCDYKSLEEYADLSGERTGVPMRWDILGDGIEGTTLIHSRAGDGKNPVMMPELQLRFSSAWSVFKKEEDTE</sequence>
<keyword evidence="3" id="KW-1185">Reference proteome</keyword>
<evidence type="ECO:0000313" key="2">
    <source>
        <dbReference type="EMBL" id="WWD05877.1"/>
    </source>
</evidence>
<evidence type="ECO:0000313" key="3">
    <source>
        <dbReference type="Proteomes" id="UP001358614"/>
    </source>
</evidence>
<proteinExistence type="predicted"/>
<gene>
    <name evidence="2" type="ORF">V865_003961</name>
</gene>
<dbReference type="RefSeq" id="XP_066083844.1">
    <property type="nucleotide sequence ID" value="XM_066227747.1"/>
</dbReference>
<dbReference type="AlphaFoldDB" id="A0AAX4KHK7"/>
<dbReference type="Proteomes" id="UP001358614">
    <property type="component" value="Chromosome 1"/>
</dbReference>
<dbReference type="GeneID" id="91102763"/>
<reference evidence="2 3" key="1">
    <citation type="submission" date="2024-01" db="EMBL/GenBank/DDBJ databases">
        <title>Comparative genomics of Cryptococcus and Kwoniella reveals pathogenesis evolution and contrasting modes of karyotype evolution via chromosome fusion or intercentromeric recombination.</title>
        <authorList>
            <person name="Coelho M.A."/>
            <person name="David-Palma M."/>
            <person name="Shea T."/>
            <person name="Bowers K."/>
            <person name="McGinley-Smith S."/>
            <person name="Mohammad A.W."/>
            <person name="Gnirke A."/>
            <person name="Yurkov A.M."/>
            <person name="Nowrousian M."/>
            <person name="Sun S."/>
            <person name="Cuomo C.A."/>
            <person name="Heitman J."/>
        </authorList>
    </citation>
    <scope>NUCLEOTIDE SEQUENCE [LARGE SCALE GENOMIC DNA]</scope>
    <source>
        <strain evidence="2 3">PYCC6329</strain>
    </source>
</reference>
<feature type="compositionally biased region" description="Polar residues" evidence="1">
    <location>
        <begin position="1"/>
        <end position="14"/>
    </location>
</feature>
<protein>
    <submittedName>
        <fullName evidence="2">Uncharacterized protein</fullName>
    </submittedName>
</protein>
<evidence type="ECO:0000256" key="1">
    <source>
        <dbReference type="SAM" id="MobiDB-lite"/>
    </source>
</evidence>
<feature type="region of interest" description="Disordered" evidence="1">
    <location>
        <begin position="1"/>
        <end position="49"/>
    </location>
</feature>
<name>A0AAX4KHK7_9TREE</name>
<organism evidence="2 3">
    <name type="scientific">Kwoniella europaea PYCC6329</name>
    <dbReference type="NCBI Taxonomy" id="1423913"/>
    <lineage>
        <taxon>Eukaryota</taxon>
        <taxon>Fungi</taxon>
        <taxon>Dikarya</taxon>
        <taxon>Basidiomycota</taxon>
        <taxon>Agaricomycotina</taxon>
        <taxon>Tremellomycetes</taxon>
        <taxon>Tremellales</taxon>
        <taxon>Cryptococcaceae</taxon>
        <taxon>Kwoniella</taxon>
    </lineage>
</organism>
<accession>A0AAX4KHK7</accession>
<dbReference type="EMBL" id="CP144089">
    <property type="protein sequence ID" value="WWD05877.1"/>
    <property type="molecule type" value="Genomic_DNA"/>
</dbReference>